<evidence type="ECO:0000313" key="1">
    <source>
        <dbReference type="EMBL" id="KAH1032125.1"/>
    </source>
</evidence>
<keyword evidence="2" id="KW-1185">Reference proteome</keyword>
<dbReference type="EMBL" id="JAIQCV010000013">
    <property type="protein sequence ID" value="KAH1032125.1"/>
    <property type="molecule type" value="Genomic_DNA"/>
</dbReference>
<proteinExistence type="predicted"/>
<organism evidence="1 2">
    <name type="scientific">Gossypium stocksii</name>
    <dbReference type="NCBI Taxonomy" id="47602"/>
    <lineage>
        <taxon>Eukaryota</taxon>
        <taxon>Viridiplantae</taxon>
        <taxon>Streptophyta</taxon>
        <taxon>Embryophyta</taxon>
        <taxon>Tracheophyta</taxon>
        <taxon>Spermatophyta</taxon>
        <taxon>Magnoliopsida</taxon>
        <taxon>eudicotyledons</taxon>
        <taxon>Gunneridae</taxon>
        <taxon>Pentapetalae</taxon>
        <taxon>rosids</taxon>
        <taxon>malvids</taxon>
        <taxon>Malvales</taxon>
        <taxon>Malvaceae</taxon>
        <taxon>Malvoideae</taxon>
        <taxon>Gossypium</taxon>
    </lineage>
</organism>
<evidence type="ECO:0000313" key="2">
    <source>
        <dbReference type="Proteomes" id="UP000828251"/>
    </source>
</evidence>
<dbReference type="OrthoDB" id="1108735at2759"/>
<dbReference type="Proteomes" id="UP000828251">
    <property type="component" value="Unassembled WGS sequence"/>
</dbReference>
<comment type="caution">
    <text evidence="1">The sequence shown here is derived from an EMBL/GenBank/DDBJ whole genome shotgun (WGS) entry which is preliminary data.</text>
</comment>
<accession>A0A9D3U983</accession>
<dbReference type="AlphaFoldDB" id="A0A9D3U983"/>
<gene>
    <name evidence="1" type="ORF">J1N35_044299</name>
</gene>
<evidence type="ECO:0008006" key="3">
    <source>
        <dbReference type="Google" id="ProtNLM"/>
    </source>
</evidence>
<name>A0A9D3U983_9ROSI</name>
<protein>
    <recommendedName>
        <fullName evidence="3">RNase H type-1 domain-containing protein</fullName>
    </recommendedName>
</protein>
<sequence length="103" mass="11803">METKRILKIPVSPLKPSDKLIWHFSKHVQTLTDTWKKPDMGWLKCNVDVAISDFDNRISFTATIRDVDGRFISGYLLGIMIPLITETISVQEALTWIKVSNLD</sequence>
<reference evidence="1 2" key="1">
    <citation type="journal article" date="2021" name="Plant Biotechnol. J.">
        <title>Multi-omics assisted identification of the key and species-specific regulatory components of drought-tolerant mechanisms in Gossypium stocksii.</title>
        <authorList>
            <person name="Yu D."/>
            <person name="Ke L."/>
            <person name="Zhang D."/>
            <person name="Wu Y."/>
            <person name="Sun Y."/>
            <person name="Mei J."/>
            <person name="Sun J."/>
            <person name="Sun Y."/>
        </authorList>
    </citation>
    <scope>NUCLEOTIDE SEQUENCE [LARGE SCALE GENOMIC DNA]</scope>
    <source>
        <strain evidence="2">cv. E1</strain>
        <tissue evidence="1">Leaf</tissue>
    </source>
</reference>